<sequence>MEIDIRHATMDDLPVIMEIIDFGKEALRAQGVDQWEGDYPNEHTISHDIDRGISYVAEADGTVVGTICLDPEPEPAYDNDELEWKTPREGTLVVHRLAISKDAQGLGIASKLLNFAAQISPNGNKRGDTSEENKRMRAVFEKAGYKQVGLVEYTEDGGRICMGYEYLA</sequence>
<feature type="domain" description="N-acetyltransferase" evidence="2">
    <location>
        <begin position="3"/>
        <end position="167"/>
    </location>
</feature>
<dbReference type="RefSeq" id="WP_024331742.1">
    <property type="nucleotide sequence ID" value="NZ_JASOXK010000006.1"/>
</dbReference>
<accession>A0A2I1ILG3</accession>
<dbReference type="STRING" id="33007.HMPREF3198_02136"/>
<keyword evidence="4" id="KW-1185">Reference proteome</keyword>
<dbReference type="Proteomes" id="UP000235122">
    <property type="component" value="Unassembled WGS sequence"/>
</dbReference>
<evidence type="ECO:0000256" key="1">
    <source>
        <dbReference type="ARBA" id="ARBA00022679"/>
    </source>
</evidence>
<dbReference type="EMBL" id="PKKO01000005">
    <property type="protein sequence ID" value="PKY71922.1"/>
    <property type="molecule type" value="Genomic_DNA"/>
</dbReference>
<dbReference type="GeneID" id="35866966"/>
<evidence type="ECO:0000259" key="2">
    <source>
        <dbReference type="PROSITE" id="PS51186"/>
    </source>
</evidence>
<dbReference type="PANTHER" id="PTHR13947:SF37">
    <property type="entry name" value="LD18367P"/>
    <property type="match status" value="1"/>
</dbReference>
<dbReference type="Pfam" id="PF00583">
    <property type="entry name" value="Acetyltransf_1"/>
    <property type="match status" value="1"/>
</dbReference>
<reference evidence="3 4" key="1">
    <citation type="submission" date="2017-12" db="EMBL/GenBank/DDBJ databases">
        <title>Phylogenetic diversity of female urinary microbiome.</title>
        <authorList>
            <person name="Thomas-White K."/>
            <person name="Wolfe A.J."/>
        </authorList>
    </citation>
    <scope>NUCLEOTIDE SEQUENCE [LARGE SCALE GENOMIC DNA]</scope>
    <source>
        <strain evidence="3 4">UMB0402</strain>
    </source>
</reference>
<dbReference type="PROSITE" id="PS51186">
    <property type="entry name" value="GNAT"/>
    <property type="match status" value="1"/>
</dbReference>
<evidence type="ECO:0000313" key="4">
    <source>
        <dbReference type="Proteomes" id="UP000235122"/>
    </source>
</evidence>
<dbReference type="InterPro" id="IPR050769">
    <property type="entry name" value="NAT_camello-type"/>
</dbReference>
<organism evidence="3 4">
    <name type="scientific">Winkia neuii</name>
    <dbReference type="NCBI Taxonomy" id="33007"/>
    <lineage>
        <taxon>Bacteria</taxon>
        <taxon>Bacillati</taxon>
        <taxon>Actinomycetota</taxon>
        <taxon>Actinomycetes</taxon>
        <taxon>Actinomycetales</taxon>
        <taxon>Actinomycetaceae</taxon>
        <taxon>Winkia</taxon>
    </lineage>
</organism>
<gene>
    <name evidence="3" type="ORF">CYJ19_09430</name>
</gene>
<name>A0A2I1ILG3_9ACTO</name>
<dbReference type="SUPFAM" id="SSF55729">
    <property type="entry name" value="Acyl-CoA N-acyltransferases (Nat)"/>
    <property type="match status" value="1"/>
</dbReference>
<dbReference type="InterPro" id="IPR016181">
    <property type="entry name" value="Acyl_CoA_acyltransferase"/>
</dbReference>
<dbReference type="PANTHER" id="PTHR13947">
    <property type="entry name" value="GNAT FAMILY N-ACETYLTRANSFERASE"/>
    <property type="match status" value="1"/>
</dbReference>
<evidence type="ECO:0000313" key="3">
    <source>
        <dbReference type="EMBL" id="PKY71922.1"/>
    </source>
</evidence>
<keyword evidence="1 3" id="KW-0808">Transferase</keyword>
<protein>
    <submittedName>
        <fullName evidence="3">GNAT family N-acetyltransferase</fullName>
    </submittedName>
</protein>
<dbReference type="Gene3D" id="3.40.630.30">
    <property type="match status" value="1"/>
</dbReference>
<dbReference type="GO" id="GO:0008080">
    <property type="term" value="F:N-acetyltransferase activity"/>
    <property type="evidence" value="ECO:0007669"/>
    <property type="project" value="InterPro"/>
</dbReference>
<proteinExistence type="predicted"/>
<dbReference type="CDD" id="cd04301">
    <property type="entry name" value="NAT_SF"/>
    <property type="match status" value="1"/>
</dbReference>
<comment type="caution">
    <text evidence="3">The sequence shown here is derived from an EMBL/GenBank/DDBJ whole genome shotgun (WGS) entry which is preliminary data.</text>
</comment>
<dbReference type="AlphaFoldDB" id="A0A2I1ILG3"/>
<dbReference type="InterPro" id="IPR000182">
    <property type="entry name" value="GNAT_dom"/>
</dbReference>